<dbReference type="GO" id="GO:0006950">
    <property type="term" value="P:response to stress"/>
    <property type="evidence" value="ECO:0007669"/>
    <property type="project" value="TreeGrafter"/>
</dbReference>
<dbReference type="PROSITE" id="PS01117">
    <property type="entry name" value="HTH_MARR_1"/>
    <property type="match status" value="1"/>
</dbReference>
<keyword evidence="2" id="KW-0238">DNA-binding</keyword>
<dbReference type="Proteomes" id="UP000246635">
    <property type="component" value="Unassembled WGS sequence"/>
</dbReference>
<evidence type="ECO:0000313" key="5">
    <source>
        <dbReference type="EMBL" id="PWW07172.1"/>
    </source>
</evidence>
<dbReference type="PRINTS" id="PR00598">
    <property type="entry name" value="HTHMARR"/>
</dbReference>
<accession>A0A2V2YZ11</accession>
<dbReference type="SUPFAM" id="SSF46785">
    <property type="entry name" value="Winged helix' DNA-binding domain"/>
    <property type="match status" value="1"/>
</dbReference>
<dbReference type="RefSeq" id="WP_110042442.1">
    <property type="nucleotide sequence ID" value="NZ_CP054612.1"/>
</dbReference>
<dbReference type="InterPro" id="IPR036388">
    <property type="entry name" value="WH-like_DNA-bd_sf"/>
</dbReference>
<dbReference type="PANTHER" id="PTHR33164">
    <property type="entry name" value="TRANSCRIPTIONAL REGULATOR, MARR FAMILY"/>
    <property type="match status" value="1"/>
</dbReference>
<sequence length="151" mass="17095">MKLDNHIGFLLTKTLRQLNCVFNSEFSHYGITSEQWSLLKRLTEQEGSSIKDLAQAVEKDQANVTRIVDVLEKRGLVKRSANPDDKRSTLIYFTNEGKELTASLAPTDEKVHQIAVDGLTEQEIAQFSQVLAKIHQNAHQYLNIAKNKESN</sequence>
<evidence type="ECO:0000259" key="4">
    <source>
        <dbReference type="PROSITE" id="PS50995"/>
    </source>
</evidence>
<dbReference type="InterPro" id="IPR039422">
    <property type="entry name" value="MarR/SlyA-like"/>
</dbReference>
<feature type="domain" description="HTH marR-type" evidence="4">
    <location>
        <begin position="4"/>
        <end position="136"/>
    </location>
</feature>
<evidence type="ECO:0000256" key="1">
    <source>
        <dbReference type="ARBA" id="ARBA00023015"/>
    </source>
</evidence>
<dbReference type="InterPro" id="IPR000835">
    <property type="entry name" value="HTH_MarR-typ"/>
</dbReference>
<dbReference type="Gene3D" id="1.10.10.10">
    <property type="entry name" value="Winged helix-like DNA-binding domain superfamily/Winged helix DNA-binding domain"/>
    <property type="match status" value="1"/>
</dbReference>
<dbReference type="InterPro" id="IPR036390">
    <property type="entry name" value="WH_DNA-bd_sf"/>
</dbReference>
<keyword evidence="6" id="KW-1185">Reference proteome</keyword>
<comment type="caution">
    <text evidence="5">The sequence shown here is derived from an EMBL/GenBank/DDBJ whole genome shotgun (WGS) entry which is preliminary data.</text>
</comment>
<reference evidence="5 6" key="1">
    <citation type="submission" date="2018-05" db="EMBL/GenBank/DDBJ databases">
        <title>Genomic Encyclopedia of Type Strains, Phase III (KMG-III): the genomes of soil and plant-associated and newly described type strains.</title>
        <authorList>
            <person name="Whitman W."/>
        </authorList>
    </citation>
    <scope>NUCLEOTIDE SEQUENCE [LARGE SCALE GENOMIC DNA]</scope>
    <source>
        <strain evidence="5 6">CECT 5696</strain>
    </source>
</reference>
<dbReference type="InterPro" id="IPR023187">
    <property type="entry name" value="Tscrpt_reg_MarR-type_CS"/>
</dbReference>
<keyword evidence="3" id="KW-0804">Transcription</keyword>
<dbReference type="Pfam" id="PF01047">
    <property type="entry name" value="MarR"/>
    <property type="match status" value="1"/>
</dbReference>
<dbReference type="SMART" id="SM00347">
    <property type="entry name" value="HTH_MARR"/>
    <property type="match status" value="1"/>
</dbReference>
<name>A0A2V2YZ11_9BACL</name>
<dbReference type="GO" id="GO:0003677">
    <property type="term" value="F:DNA binding"/>
    <property type="evidence" value="ECO:0007669"/>
    <property type="project" value="UniProtKB-KW"/>
</dbReference>
<proteinExistence type="predicted"/>
<evidence type="ECO:0000256" key="3">
    <source>
        <dbReference type="ARBA" id="ARBA00023163"/>
    </source>
</evidence>
<dbReference type="EMBL" id="QGTQ01000002">
    <property type="protein sequence ID" value="PWW07172.1"/>
    <property type="molecule type" value="Genomic_DNA"/>
</dbReference>
<protein>
    <submittedName>
        <fullName evidence="5">MarR family transcriptional regulator</fullName>
    </submittedName>
</protein>
<evidence type="ECO:0000256" key="2">
    <source>
        <dbReference type="ARBA" id="ARBA00023125"/>
    </source>
</evidence>
<organism evidence="5 6">
    <name type="scientific">Paenibacillus cellulosilyticus</name>
    <dbReference type="NCBI Taxonomy" id="375489"/>
    <lineage>
        <taxon>Bacteria</taxon>
        <taxon>Bacillati</taxon>
        <taxon>Bacillota</taxon>
        <taxon>Bacilli</taxon>
        <taxon>Bacillales</taxon>
        <taxon>Paenibacillaceae</taxon>
        <taxon>Paenibacillus</taxon>
    </lineage>
</organism>
<keyword evidence="1" id="KW-0805">Transcription regulation</keyword>
<evidence type="ECO:0000313" key="6">
    <source>
        <dbReference type="Proteomes" id="UP000246635"/>
    </source>
</evidence>
<dbReference type="PANTHER" id="PTHR33164:SF64">
    <property type="entry name" value="TRANSCRIPTIONAL REGULATOR SLYA"/>
    <property type="match status" value="1"/>
</dbReference>
<gene>
    <name evidence="5" type="ORF">DFQ01_10264</name>
</gene>
<dbReference type="GO" id="GO:0003700">
    <property type="term" value="F:DNA-binding transcription factor activity"/>
    <property type="evidence" value="ECO:0007669"/>
    <property type="project" value="InterPro"/>
</dbReference>
<dbReference type="PROSITE" id="PS50995">
    <property type="entry name" value="HTH_MARR_2"/>
    <property type="match status" value="1"/>
</dbReference>
<dbReference type="AlphaFoldDB" id="A0A2V2YZ11"/>
<dbReference type="OrthoDB" id="5327581at2"/>